<evidence type="ECO:0000256" key="1">
    <source>
        <dbReference type="ARBA" id="ARBA00004496"/>
    </source>
</evidence>
<evidence type="ECO:0000256" key="5">
    <source>
        <dbReference type="ARBA" id="ARBA00022490"/>
    </source>
</evidence>
<keyword evidence="4" id="KW-0268">Exocytosis</keyword>
<dbReference type="PANTHER" id="PTHR45999:SF2">
    <property type="entry name" value="PROTEIN UNC-13 HOMOLOG 4B"/>
    <property type="match status" value="1"/>
</dbReference>
<evidence type="ECO:0000256" key="2">
    <source>
        <dbReference type="ARBA" id="ARBA00004603"/>
    </source>
</evidence>
<keyword evidence="6" id="KW-0967">Endosome</keyword>
<dbReference type="Gene3D" id="1.10.357.50">
    <property type="match status" value="1"/>
</dbReference>
<dbReference type="CDD" id="cd04009">
    <property type="entry name" value="C2B_Munc13-like"/>
    <property type="match status" value="1"/>
</dbReference>
<dbReference type="PROSITE" id="PS51259">
    <property type="entry name" value="MHD2"/>
    <property type="match status" value="1"/>
</dbReference>
<dbReference type="AlphaFoldDB" id="A0AAN7SHR1"/>
<evidence type="ECO:0000313" key="11">
    <source>
        <dbReference type="Proteomes" id="UP001353858"/>
    </source>
</evidence>
<keyword evidence="11" id="KW-1185">Reference proteome</keyword>
<dbReference type="SUPFAM" id="SSF49562">
    <property type="entry name" value="C2 domain (Calcium/lipid-binding domain, CaLB)"/>
    <property type="match status" value="2"/>
</dbReference>
<organism evidence="10 11">
    <name type="scientific">Aquatica leii</name>
    <dbReference type="NCBI Taxonomy" id="1421715"/>
    <lineage>
        <taxon>Eukaryota</taxon>
        <taxon>Metazoa</taxon>
        <taxon>Ecdysozoa</taxon>
        <taxon>Arthropoda</taxon>
        <taxon>Hexapoda</taxon>
        <taxon>Insecta</taxon>
        <taxon>Pterygota</taxon>
        <taxon>Neoptera</taxon>
        <taxon>Endopterygota</taxon>
        <taxon>Coleoptera</taxon>
        <taxon>Polyphaga</taxon>
        <taxon>Elateriformia</taxon>
        <taxon>Elateroidea</taxon>
        <taxon>Lampyridae</taxon>
        <taxon>Luciolinae</taxon>
        <taxon>Aquatica</taxon>
    </lineage>
</organism>
<dbReference type="Gene3D" id="2.60.40.150">
    <property type="entry name" value="C2 domain"/>
    <property type="match status" value="2"/>
</dbReference>
<name>A0AAN7SHR1_9COLE</name>
<dbReference type="InterPro" id="IPR035892">
    <property type="entry name" value="C2_domain_sf"/>
</dbReference>
<evidence type="ECO:0000259" key="7">
    <source>
        <dbReference type="PROSITE" id="PS50004"/>
    </source>
</evidence>
<dbReference type="GO" id="GO:0099503">
    <property type="term" value="C:secretory vesicle"/>
    <property type="evidence" value="ECO:0007669"/>
    <property type="project" value="TreeGrafter"/>
</dbReference>
<dbReference type="GO" id="GO:0005770">
    <property type="term" value="C:late endosome"/>
    <property type="evidence" value="ECO:0007669"/>
    <property type="project" value="UniProtKB-SubCell"/>
</dbReference>
<evidence type="ECO:0000313" key="10">
    <source>
        <dbReference type="EMBL" id="KAK4881762.1"/>
    </source>
</evidence>
<feature type="domain" description="MHD1" evidence="8">
    <location>
        <begin position="655"/>
        <end position="776"/>
    </location>
</feature>
<dbReference type="Pfam" id="PF00168">
    <property type="entry name" value="C2"/>
    <property type="match status" value="2"/>
</dbReference>
<dbReference type="InterPro" id="IPR052095">
    <property type="entry name" value="UNC-13_domain"/>
</dbReference>
<dbReference type="InterPro" id="IPR000008">
    <property type="entry name" value="C2_dom"/>
</dbReference>
<reference evidence="11" key="1">
    <citation type="submission" date="2023-01" db="EMBL/GenBank/DDBJ databases">
        <title>Key to firefly adult light organ development and bioluminescence: homeobox transcription factors regulate luciferase expression and transportation to peroxisome.</title>
        <authorList>
            <person name="Fu X."/>
        </authorList>
    </citation>
    <scope>NUCLEOTIDE SEQUENCE [LARGE SCALE GENOMIC DNA]</scope>
</reference>
<protein>
    <recommendedName>
        <fullName evidence="12">Protein unc-13 homolog 4B</fullName>
    </recommendedName>
</protein>
<evidence type="ECO:0000256" key="3">
    <source>
        <dbReference type="ARBA" id="ARBA00005823"/>
    </source>
</evidence>
<accession>A0AAN7SHR1</accession>
<dbReference type="Proteomes" id="UP001353858">
    <property type="component" value="Unassembled WGS sequence"/>
</dbReference>
<feature type="domain" description="C2" evidence="7">
    <location>
        <begin position="186"/>
        <end position="310"/>
    </location>
</feature>
<feature type="domain" description="C2" evidence="7">
    <location>
        <begin position="1007"/>
        <end position="1135"/>
    </location>
</feature>
<comment type="subcellular location">
    <subcellularLocation>
        <location evidence="1">Cytoplasm</location>
    </subcellularLocation>
    <subcellularLocation>
        <location evidence="2">Late endosome</location>
    </subcellularLocation>
</comment>
<dbReference type="SMART" id="SM00239">
    <property type="entry name" value="C2"/>
    <property type="match status" value="2"/>
</dbReference>
<dbReference type="PROSITE" id="PS50004">
    <property type="entry name" value="C2"/>
    <property type="match status" value="2"/>
</dbReference>
<dbReference type="InterPro" id="IPR014772">
    <property type="entry name" value="Munc13_dom-2"/>
</dbReference>
<dbReference type="GO" id="GO:0006887">
    <property type="term" value="P:exocytosis"/>
    <property type="evidence" value="ECO:0007669"/>
    <property type="project" value="UniProtKB-KW"/>
</dbReference>
<evidence type="ECO:0000256" key="6">
    <source>
        <dbReference type="ARBA" id="ARBA00022753"/>
    </source>
</evidence>
<sequence>MSAEDDLWKTVTSKLKRQKSIYEKAHDQQIQDVDGSFFERFGSVLRDRSELAKHKDRQSHLRATIVAKRFLPREFLHSEDEAEQSLPSELEQVHVTESEHEAESISEDLNGHIDINAVNNEFSAALDSEYEEREDKDFYSVGMNIDELYLELLYQILHNVGCDVNYEVGQTALFSFVQDAFKMSNEKHNELLNQAEQKEPPELLLNVKVVEAKDIVPMDSNGLSDPFVTLYLSSNTVRRYNTSVKTETLTPVWEEHFALPVKNDNNEDSLCVEVWDFDPAETMKEKFGKILKVKGIRGVQRLVKEMAVTAATGQHENELIGSVKIPLKTIPSSGMLMWYGLDKKNKTARQGVIKLHLSFGSEKNCQAAAQEHKHLLNLLLLHELGSSQIPPYTWDGKFSTQAEAILTQHKIQSGLSPNEIDLIQWTAFTSIQKEHPLAFSIYVNLLDKINQHFKLPSTTEEEATIFWNFTKKLLPSCIGLIRKVRKRPHDKVTAQQVADVLTILWQLTALQPPKDINLLPSTYYPWLENNEEDNNIMTVLKAAVSKGAKEWLQFILERTEKLDNSADETLVYFNKIVQLIRTDLQMAVEYDKMFQGIVNFEYAKTLYDLHQREITTLVENEVVAICKSLKSIAYDWNCLSQTDGKDPTVLGTRLFELYLALQRFVSLGAALSTSGIDDYEIKHCHNWFHGGVEQWLDIAVVKAMQRIEKAVELDDLSPVDESVKYSSSALDTLTIFHQIRIFWDQLNWPDVEGCYLFVAKIIDDLCRCCLFYADKVAFKVDGMGEVQDAYEKRFEVTKEWCLAINNIDYVCQSLKPFTAELKLESIIAQLAEVRNPLDAERCNETLQTVLANSLDTVQNKIIQLLEKVATKMSPAMKKLLIEGAELLNQDSNSIDRVMRYLDNNLATLYAELNEDNFNRILEIIWANLGSILSELIHSNIEKRRPPAFFANLRATLQLMVNSFKQSGENSDCETLQKIERLLNINGLETNDLIHQVHLDRWAEQAVISSTPYGELSVRLQFMNNDLIIEVINARNLIAMDSNGFSDSFVRISLLPEERFTHIPKPKTQTHNKNLFPLYDELFTLTLSPELRNISNGLVLFTVKDKDFLGMSNQFIGEAFVHFKDIPDTTENIKTLPQVRLLLHRPSNQTTDCIAALENRQGDKLAKEFLKRLKHKHTGSSGS</sequence>
<comment type="caution">
    <text evidence="10">The sequence shown here is derived from an EMBL/GenBank/DDBJ whole genome shotgun (WGS) entry which is preliminary data.</text>
</comment>
<feature type="domain" description="MHD2" evidence="9">
    <location>
        <begin position="891"/>
        <end position="996"/>
    </location>
</feature>
<gene>
    <name evidence="10" type="ORF">RN001_005081</name>
</gene>
<dbReference type="PROSITE" id="PS51258">
    <property type="entry name" value="MHD1"/>
    <property type="match status" value="1"/>
</dbReference>
<keyword evidence="5" id="KW-0963">Cytoplasm</keyword>
<evidence type="ECO:0000259" key="8">
    <source>
        <dbReference type="PROSITE" id="PS51258"/>
    </source>
</evidence>
<comment type="similarity">
    <text evidence="3">Belongs to the unc-13 family.</text>
</comment>
<evidence type="ECO:0008006" key="12">
    <source>
        <dbReference type="Google" id="ProtNLM"/>
    </source>
</evidence>
<dbReference type="PANTHER" id="PTHR45999">
    <property type="entry name" value="UNC-13-4A, ISOFORM B"/>
    <property type="match status" value="1"/>
</dbReference>
<evidence type="ECO:0000256" key="4">
    <source>
        <dbReference type="ARBA" id="ARBA00022483"/>
    </source>
</evidence>
<dbReference type="EMBL" id="JARPUR010000002">
    <property type="protein sequence ID" value="KAK4881762.1"/>
    <property type="molecule type" value="Genomic_DNA"/>
</dbReference>
<evidence type="ECO:0000259" key="9">
    <source>
        <dbReference type="PROSITE" id="PS51259"/>
    </source>
</evidence>
<dbReference type="InterPro" id="IPR014770">
    <property type="entry name" value="Munc13_1"/>
</dbReference>
<proteinExistence type="inferred from homology"/>
<dbReference type="PRINTS" id="PR00360">
    <property type="entry name" value="C2DOMAIN"/>
</dbReference>